<reference evidence="2 3" key="2">
    <citation type="journal article" date="2017" name="Front. Plant Sci.">
        <title>Gene Classification and Mining of Molecular Markers Useful in Red Clover (Trifolium pratense) Breeding.</title>
        <authorList>
            <person name="Istvanek J."/>
            <person name="Dluhosova J."/>
            <person name="Dluhos P."/>
            <person name="Patkova L."/>
            <person name="Nedelnik J."/>
            <person name="Repkova J."/>
        </authorList>
    </citation>
    <scope>NUCLEOTIDE SEQUENCE [LARGE SCALE GENOMIC DNA]</scope>
    <source>
        <strain evidence="3">cv. Tatra</strain>
        <tissue evidence="2">Young leaves</tissue>
    </source>
</reference>
<feature type="region of interest" description="Disordered" evidence="1">
    <location>
        <begin position="17"/>
        <end position="47"/>
    </location>
</feature>
<dbReference type="AlphaFoldDB" id="A0A2K3MV07"/>
<proteinExistence type="predicted"/>
<dbReference type="EMBL" id="ASHM01012579">
    <property type="protein sequence ID" value="PNX94529.1"/>
    <property type="molecule type" value="Genomic_DNA"/>
</dbReference>
<protein>
    <submittedName>
        <fullName evidence="2">Uncharacterized protein</fullName>
    </submittedName>
</protein>
<evidence type="ECO:0000256" key="1">
    <source>
        <dbReference type="SAM" id="MobiDB-lite"/>
    </source>
</evidence>
<gene>
    <name evidence="2" type="ORF">L195_g017706</name>
</gene>
<organism evidence="2 3">
    <name type="scientific">Trifolium pratense</name>
    <name type="common">Red clover</name>
    <dbReference type="NCBI Taxonomy" id="57577"/>
    <lineage>
        <taxon>Eukaryota</taxon>
        <taxon>Viridiplantae</taxon>
        <taxon>Streptophyta</taxon>
        <taxon>Embryophyta</taxon>
        <taxon>Tracheophyta</taxon>
        <taxon>Spermatophyta</taxon>
        <taxon>Magnoliopsida</taxon>
        <taxon>eudicotyledons</taxon>
        <taxon>Gunneridae</taxon>
        <taxon>Pentapetalae</taxon>
        <taxon>rosids</taxon>
        <taxon>fabids</taxon>
        <taxon>Fabales</taxon>
        <taxon>Fabaceae</taxon>
        <taxon>Papilionoideae</taxon>
        <taxon>50 kb inversion clade</taxon>
        <taxon>NPAAA clade</taxon>
        <taxon>Hologalegina</taxon>
        <taxon>IRL clade</taxon>
        <taxon>Trifolieae</taxon>
        <taxon>Trifolium</taxon>
    </lineage>
</organism>
<comment type="caution">
    <text evidence="2">The sequence shown here is derived from an EMBL/GenBank/DDBJ whole genome shotgun (WGS) entry which is preliminary data.</text>
</comment>
<evidence type="ECO:0000313" key="2">
    <source>
        <dbReference type="EMBL" id="PNX94529.1"/>
    </source>
</evidence>
<evidence type="ECO:0000313" key="3">
    <source>
        <dbReference type="Proteomes" id="UP000236291"/>
    </source>
</evidence>
<sequence length="47" mass="5166">MVSKPMIQRMVRPAPCIESLPDIDGQTADPVEHRNSDTSNGWKKASA</sequence>
<name>A0A2K3MV07_TRIPR</name>
<reference evidence="2 3" key="1">
    <citation type="journal article" date="2014" name="Am. J. Bot.">
        <title>Genome assembly and annotation for red clover (Trifolium pratense; Fabaceae).</title>
        <authorList>
            <person name="Istvanek J."/>
            <person name="Jaros M."/>
            <person name="Krenek A."/>
            <person name="Repkova J."/>
        </authorList>
    </citation>
    <scope>NUCLEOTIDE SEQUENCE [LARGE SCALE GENOMIC DNA]</scope>
    <source>
        <strain evidence="3">cv. Tatra</strain>
        <tissue evidence="2">Young leaves</tissue>
    </source>
</reference>
<dbReference type="Proteomes" id="UP000236291">
    <property type="component" value="Unassembled WGS sequence"/>
</dbReference>
<accession>A0A2K3MV07</accession>